<evidence type="ECO:0000256" key="1">
    <source>
        <dbReference type="SAM" id="MobiDB-lite"/>
    </source>
</evidence>
<organism evidence="3 4">
    <name type="scientific">Stentor coeruleus</name>
    <dbReference type="NCBI Taxonomy" id="5963"/>
    <lineage>
        <taxon>Eukaryota</taxon>
        <taxon>Sar</taxon>
        <taxon>Alveolata</taxon>
        <taxon>Ciliophora</taxon>
        <taxon>Postciliodesmatophora</taxon>
        <taxon>Heterotrichea</taxon>
        <taxon>Heterotrichida</taxon>
        <taxon>Stentoridae</taxon>
        <taxon>Stentor</taxon>
    </lineage>
</organism>
<feature type="compositionally biased region" description="Basic and acidic residues" evidence="1">
    <location>
        <begin position="1"/>
        <end position="17"/>
    </location>
</feature>
<accession>A0A1R2ATN8</accession>
<dbReference type="InterPro" id="IPR012388">
    <property type="entry name" value="CABLES1/2"/>
</dbReference>
<dbReference type="Proteomes" id="UP000187209">
    <property type="component" value="Unassembled WGS sequence"/>
</dbReference>
<name>A0A1R2ATN8_9CILI</name>
<dbReference type="PANTHER" id="PTHR22896">
    <property type="entry name" value="CDK5 AND ABL1 ENZYME SUBSTRATE 1"/>
    <property type="match status" value="1"/>
</dbReference>
<dbReference type="OrthoDB" id="5353095at2759"/>
<comment type="caution">
    <text evidence="3">The sequence shown here is derived from an EMBL/GenBank/DDBJ whole genome shotgun (WGS) entry which is preliminary data.</text>
</comment>
<dbReference type="InterPro" id="IPR036915">
    <property type="entry name" value="Cyclin-like_sf"/>
</dbReference>
<sequence length="300" mass="34696">MAEEAQVRHIKNIEHLPNRASITRRIDTKSPAESQNPPSFSKKSSNHLQVEDIFKSRAVSFLKNIITGSPTILAKNHNSPEPLQLVPCEGDLNIERNLEEDYEIGKVQAWVTSAGIKKSYMHCLFISEFTASVERPWINLNEYPGRIVPSPIKDQINEEFQLSHPYMDPKLTLSKLANLREDLIKVWKTCGFDPVTLSIGLTCFDRLLNMNLVNKINRKLYAAVCVYLAFKFIEETHLDETKTQKKLLLDHLYYMDKHDLPSKMIFKAELSVYAYLNFSLHMKSEEIRENLEFVITRLNQ</sequence>
<evidence type="ECO:0000313" key="4">
    <source>
        <dbReference type="Proteomes" id="UP000187209"/>
    </source>
</evidence>
<dbReference type="SUPFAM" id="SSF47954">
    <property type="entry name" value="Cyclin-like"/>
    <property type="match status" value="1"/>
</dbReference>
<dbReference type="CDD" id="cd20556">
    <property type="entry name" value="CYCLIN_CABLES"/>
    <property type="match status" value="1"/>
</dbReference>
<gene>
    <name evidence="3" type="ORF">SteCoe_34919</name>
</gene>
<keyword evidence="4" id="KW-1185">Reference proteome</keyword>
<protein>
    <recommendedName>
        <fullName evidence="2">Cyclin N-terminal domain-containing protein</fullName>
    </recommendedName>
</protein>
<feature type="domain" description="Cyclin N-terminal" evidence="2">
    <location>
        <begin position="161"/>
        <end position="280"/>
    </location>
</feature>
<dbReference type="EMBL" id="MPUH01001431">
    <property type="protein sequence ID" value="OMJ67815.1"/>
    <property type="molecule type" value="Genomic_DNA"/>
</dbReference>
<dbReference type="InterPro" id="IPR006671">
    <property type="entry name" value="Cyclin_N"/>
</dbReference>
<feature type="region of interest" description="Disordered" evidence="1">
    <location>
        <begin position="1"/>
        <end position="45"/>
    </location>
</feature>
<reference evidence="3 4" key="1">
    <citation type="submission" date="2016-11" db="EMBL/GenBank/DDBJ databases">
        <title>The macronuclear genome of Stentor coeruleus: a giant cell with tiny introns.</title>
        <authorList>
            <person name="Slabodnick M."/>
            <person name="Ruby J.G."/>
            <person name="Reiff S.B."/>
            <person name="Swart E.C."/>
            <person name="Gosai S."/>
            <person name="Prabakaran S."/>
            <person name="Witkowska E."/>
            <person name="Larue G.E."/>
            <person name="Fisher S."/>
            <person name="Freeman R.M."/>
            <person name="Gunawardena J."/>
            <person name="Chu W."/>
            <person name="Stover N.A."/>
            <person name="Gregory B.D."/>
            <person name="Nowacki M."/>
            <person name="Derisi J."/>
            <person name="Roy S.W."/>
            <person name="Marshall W.F."/>
            <person name="Sood P."/>
        </authorList>
    </citation>
    <scope>NUCLEOTIDE SEQUENCE [LARGE SCALE GENOMIC DNA]</scope>
    <source>
        <strain evidence="3">WM001</strain>
    </source>
</reference>
<dbReference type="Pfam" id="PF00134">
    <property type="entry name" value="Cyclin_N"/>
    <property type="match status" value="1"/>
</dbReference>
<feature type="compositionally biased region" description="Polar residues" evidence="1">
    <location>
        <begin position="31"/>
        <end position="45"/>
    </location>
</feature>
<evidence type="ECO:0000259" key="2">
    <source>
        <dbReference type="Pfam" id="PF00134"/>
    </source>
</evidence>
<dbReference type="Gene3D" id="1.10.472.10">
    <property type="entry name" value="Cyclin-like"/>
    <property type="match status" value="1"/>
</dbReference>
<proteinExistence type="predicted"/>
<dbReference type="AlphaFoldDB" id="A0A1R2ATN8"/>
<dbReference type="GO" id="GO:0051726">
    <property type="term" value="P:regulation of cell cycle"/>
    <property type="evidence" value="ECO:0007669"/>
    <property type="project" value="InterPro"/>
</dbReference>
<dbReference type="PANTHER" id="PTHR22896:SF0">
    <property type="entry name" value="CYCLIN N-TERMINAL DOMAIN-CONTAINING PROTEIN"/>
    <property type="match status" value="1"/>
</dbReference>
<evidence type="ECO:0000313" key="3">
    <source>
        <dbReference type="EMBL" id="OMJ67815.1"/>
    </source>
</evidence>